<gene>
    <name evidence="1" type="ORF">PCOR1329_LOCUS71216</name>
</gene>
<keyword evidence="2" id="KW-1185">Reference proteome</keyword>
<reference evidence="1" key="1">
    <citation type="submission" date="2023-10" db="EMBL/GenBank/DDBJ databases">
        <authorList>
            <person name="Chen Y."/>
            <person name="Shah S."/>
            <person name="Dougan E. K."/>
            <person name="Thang M."/>
            <person name="Chan C."/>
        </authorList>
    </citation>
    <scope>NUCLEOTIDE SEQUENCE [LARGE SCALE GENOMIC DNA]</scope>
</reference>
<organism evidence="1 2">
    <name type="scientific">Prorocentrum cordatum</name>
    <dbReference type="NCBI Taxonomy" id="2364126"/>
    <lineage>
        <taxon>Eukaryota</taxon>
        <taxon>Sar</taxon>
        <taxon>Alveolata</taxon>
        <taxon>Dinophyceae</taxon>
        <taxon>Prorocentrales</taxon>
        <taxon>Prorocentraceae</taxon>
        <taxon>Prorocentrum</taxon>
    </lineage>
</organism>
<dbReference type="EMBL" id="CAUYUJ010019443">
    <property type="protein sequence ID" value="CAK0891206.1"/>
    <property type="molecule type" value="Genomic_DNA"/>
</dbReference>
<evidence type="ECO:0008006" key="3">
    <source>
        <dbReference type="Google" id="ProtNLM"/>
    </source>
</evidence>
<proteinExistence type="predicted"/>
<sequence>MAASAAAASRGALMRAGLTRRPVRRCSAAASPVPREAVKDILNHLIAGEDAAALKVAGLVASQEGRGSAEYAAHHASECAAVMFAHAEEARRQALISAGTGKALEGRDLAAVELLDSSLWLPEVQQCWSRHHDVARLSGAALRLRVTPMGASSSSSGGVAAAPAPEARDWQVLGRVVPVRLLLSPWAAVLQSYASSAVLESRSTAGIHPAVHGAMMNQAKHWQEHLGQPGPEGPLEDPSGEYAAAEFREWATQSAEELSLRLVPAPRPLALRQAAKEHVRLTSHFFAEVAQHTLGGARGHHFLSAAAELVGADPALDAAAVEYAAQVFQ</sequence>
<name>A0ABN9X0C0_9DINO</name>
<dbReference type="Proteomes" id="UP001189429">
    <property type="component" value="Unassembled WGS sequence"/>
</dbReference>
<accession>A0ABN9X0C0</accession>
<evidence type="ECO:0000313" key="2">
    <source>
        <dbReference type="Proteomes" id="UP001189429"/>
    </source>
</evidence>
<protein>
    <recommendedName>
        <fullName evidence="3">Ubiquinone biosynthesis protein</fullName>
    </recommendedName>
</protein>
<feature type="non-terminal residue" evidence="1">
    <location>
        <position position="329"/>
    </location>
</feature>
<evidence type="ECO:0000313" key="1">
    <source>
        <dbReference type="EMBL" id="CAK0891206.1"/>
    </source>
</evidence>
<comment type="caution">
    <text evidence="1">The sequence shown here is derived from an EMBL/GenBank/DDBJ whole genome shotgun (WGS) entry which is preliminary data.</text>
</comment>